<reference evidence="1" key="1">
    <citation type="submission" date="2020-03" db="EMBL/GenBank/DDBJ databases">
        <title>The deep terrestrial virosphere.</title>
        <authorList>
            <person name="Holmfeldt K."/>
            <person name="Nilsson E."/>
            <person name="Simone D."/>
            <person name="Lopez-Fernandez M."/>
            <person name="Wu X."/>
            <person name="de Brujin I."/>
            <person name="Lundin D."/>
            <person name="Andersson A."/>
            <person name="Bertilsson S."/>
            <person name="Dopson M."/>
        </authorList>
    </citation>
    <scope>NUCLEOTIDE SEQUENCE</scope>
    <source>
        <strain evidence="1">TM448B07067</strain>
    </source>
</reference>
<name>A0A6M3Y235_9ZZZZ</name>
<dbReference type="AlphaFoldDB" id="A0A6M3Y235"/>
<accession>A0A6M3Y235</accession>
<organism evidence="1">
    <name type="scientific">viral metagenome</name>
    <dbReference type="NCBI Taxonomy" id="1070528"/>
    <lineage>
        <taxon>unclassified sequences</taxon>
        <taxon>metagenomes</taxon>
        <taxon>organismal metagenomes</taxon>
    </lineage>
</organism>
<proteinExistence type="predicted"/>
<protein>
    <submittedName>
        <fullName evidence="1">Uncharacterized protein</fullName>
    </submittedName>
</protein>
<sequence>MEKYSKEWKLAQGKWIQKYMEDRINILTREIPMGGRNLTSTEQKRIRAAGYPCGRWFVVRAYASPNHGIVYKPCRTGGMDHAGIYVETI</sequence>
<dbReference type="EMBL" id="MT145163">
    <property type="protein sequence ID" value="QJI04260.1"/>
    <property type="molecule type" value="Genomic_DNA"/>
</dbReference>
<gene>
    <name evidence="1" type="ORF">TM448B07067_0007</name>
</gene>
<evidence type="ECO:0000313" key="1">
    <source>
        <dbReference type="EMBL" id="QJI04260.1"/>
    </source>
</evidence>